<organism evidence="1 2">
    <name type="scientific">Cryptolaemus montrouzieri</name>
    <dbReference type="NCBI Taxonomy" id="559131"/>
    <lineage>
        <taxon>Eukaryota</taxon>
        <taxon>Metazoa</taxon>
        <taxon>Ecdysozoa</taxon>
        <taxon>Arthropoda</taxon>
        <taxon>Hexapoda</taxon>
        <taxon>Insecta</taxon>
        <taxon>Pterygota</taxon>
        <taxon>Neoptera</taxon>
        <taxon>Endopterygota</taxon>
        <taxon>Coleoptera</taxon>
        <taxon>Polyphaga</taxon>
        <taxon>Cucujiformia</taxon>
        <taxon>Coccinelloidea</taxon>
        <taxon>Coccinellidae</taxon>
        <taxon>Scymninae</taxon>
        <taxon>Scymnini</taxon>
        <taxon>Cryptolaemus</taxon>
    </lineage>
</organism>
<comment type="caution">
    <text evidence="1">The sequence shown here is derived from an EMBL/GenBank/DDBJ whole genome shotgun (WGS) entry which is preliminary data.</text>
</comment>
<evidence type="ECO:0000313" key="2">
    <source>
        <dbReference type="Proteomes" id="UP001516400"/>
    </source>
</evidence>
<accession>A0ABD2NXL5</accession>
<reference evidence="1 2" key="1">
    <citation type="journal article" date="2021" name="BMC Biol.">
        <title>Horizontally acquired antibacterial genes associated with adaptive radiation of ladybird beetles.</title>
        <authorList>
            <person name="Li H.S."/>
            <person name="Tang X.F."/>
            <person name="Huang Y.H."/>
            <person name="Xu Z.Y."/>
            <person name="Chen M.L."/>
            <person name="Du X.Y."/>
            <person name="Qiu B.Y."/>
            <person name="Chen P.T."/>
            <person name="Zhang W."/>
            <person name="Slipinski A."/>
            <person name="Escalona H.E."/>
            <person name="Waterhouse R.M."/>
            <person name="Zwick A."/>
            <person name="Pang H."/>
        </authorList>
    </citation>
    <scope>NUCLEOTIDE SEQUENCE [LARGE SCALE GENOMIC DNA]</scope>
    <source>
        <strain evidence="1">SYSU2018</strain>
    </source>
</reference>
<dbReference type="AlphaFoldDB" id="A0ABD2NXL5"/>
<dbReference type="EMBL" id="JABFTP020000144">
    <property type="protein sequence ID" value="KAL3283483.1"/>
    <property type="molecule type" value="Genomic_DNA"/>
</dbReference>
<name>A0ABD2NXL5_9CUCU</name>
<dbReference type="Proteomes" id="UP001516400">
    <property type="component" value="Unassembled WGS sequence"/>
</dbReference>
<evidence type="ECO:0000313" key="1">
    <source>
        <dbReference type="EMBL" id="KAL3283483.1"/>
    </source>
</evidence>
<gene>
    <name evidence="1" type="ORF">HHI36_006623</name>
</gene>
<proteinExistence type="predicted"/>
<protein>
    <submittedName>
        <fullName evidence="1">Uncharacterized protein</fullName>
    </submittedName>
</protein>
<sequence>MYDQLSTYSSTVRKTIRWYHKVATELLPGTTIVNANFMKNKLNRNQTLSKITIINIILIHDSDTDKLNKKIRRRCIHCYEKLRAMNETTQTANNKVVKVNTYCSEY</sequence>
<keyword evidence="2" id="KW-1185">Reference proteome</keyword>